<sequence length="532" mass="59357">MKELSDHIKVHINGEHTFCLNQRIMSRYSGKLKKTIKQQNNNIRVEIHEFPGGVDGFELISRFCYNNGKIQITPSNISILYCSAIFLEMSEKLSPCNLIQKTETFLQGLFYWSWTDILIALKSCEYFFSCADSSGLLDKLIPTLLSKISLNSDFNLITPSSSPSSSSPSPEIVGINVKSSSPTKAWWFDDLTILSPKIIEKVIKTMGCYGNNNNSLILTKFLIHYLKRASSKMRGGNGLKSKWCAEYAGLTDTAVHGVVLMGKTGFSCRGLFWVLRVVSALGLSAECRSELEKLIGGVLEKATLDDLLVSGHSGVGVYDVNFVLRLVRVFVDGDAVAMQRMKKVGRLIDKYMAEISPDHNLKISKFLAVAESLPDNARDSFDGVYRAIDIYVESHPTLSFEERSVLCRCLNYEKLSLEACKDLAKSPRIPPRIAVQALISQQSKVQGEAPLSESSCSPFATQFTSSPGALDSDTLSEYSEAKEEMKVNLQRMQWRVMELEKVCIDMKNQMSKMVKNKSISTTANNRAMPRLC</sequence>
<feature type="domain" description="NPH3" evidence="4">
    <location>
        <begin position="185"/>
        <end position="444"/>
    </location>
</feature>
<evidence type="ECO:0000259" key="4">
    <source>
        <dbReference type="PROSITE" id="PS51649"/>
    </source>
</evidence>
<keyword evidence="1" id="KW-0833">Ubl conjugation pathway</keyword>
<dbReference type="PANTHER" id="PTHR32370">
    <property type="entry name" value="OS12G0117600 PROTEIN"/>
    <property type="match status" value="1"/>
</dbReference>
<reference evidence="5 6" key="1">
    <citation type="submission" date="2020-06" db="EMBL/GenBank/DDBJ databases">
        <title>Transcriptomic and genomic resources for Thalictrum thalictroides and T. hernandezii: Facilitating candidate gene discovery in an emerging model plant lineage.</title>
        <authorList>
            <person name="Arias T."/>
            <person name="Riano-Pachon D.M."/>
            <person name="Di Stilio V.S."/>
        </authorList>
    </citation>
    <scope>NUCLEOTIDE SEQUENCE [LARGE SCALE GENOMIC DNA]</scope>
    <source>
        <strain evidence="6">cv. WT478/WT964</strain>
        <tissue evidence="5">Leaves</tissue>
    </source>
</reference>
<dbReference type="GO" id="GO:0016567">
    <property type="term" value="P:protein ubiquitination"/>
    <property type="evidence" value="ECO:0007669"/>
    <property type="project" value="UniProtKB-UniPathway"/>
</dbReference>
<dbReference type="PROSITE" id="PS51649">
    <property type="entry name" value="NPH3"/>
    <property type="match status" value="1"/>
</dbReference>
<name>A0A7J6VDF7_THATH</name>
<dbReference type="AlphaFoldDB" id="A0A7J6VDF7"/>
<dbReference type="EMBL" id="JABWDY010035000">
    <property type="protein sequence ID" value="KAF5182260.1"/>
    <property type="molecule type" value="Genomic_DNA"/>
</dbReference>
<evidence type="ECO:0000256" key="2">
    <source>
        <dbReference type="PROSITE-ProRule" id="PRU00982"/>
    </source>
</evidence>
<dbReference type="InterPro" id="IPR027356">
    <property type="entry name" value="NPH3_dom"/>
</dbReference>
<dbReference type="Pfam" id="PF03000">
    <property type="entry name" value="NPH3"/>
    <property type="match status" value="1"/>
</dbReference>
<dbReference type="OrthoDB" id="1080584at2759"/>
<dbReference type="InterPro" id="IPR043454">
    <property type="entry name" value="NPH3/RPT2-like"/>
</dbReference>
<evidence type="ECO:0000256" key="3">
    <source>
        <dbReference type="SAM" id="Coils"/>
    </source>
</evidence>
<accession>A0A7J6VDF7</accession>
<keyword evidence="3" id="KW-0175">Coiled coil</keyword>
<organism evidence="5 6">
    <name type="scientific">Thalictrum thalictroides</name>
    <name type="common">Rue-anemone</name>
    <name type="synonym">Anemone thalictroides</name>
    <dbReference type="NCBI Taxonomy" id="46969"/>
    <lineage>
        <taxon>Eukaryota</taxon>
        <taxon>Viridiplantae</taxon>
        <taxon>Streptophyta</taxon>
        <taxon>Embryophyta</taxon>
        <taxon>Tracheophyta</taxon>
        <taxon>Spermatophyta</taxon>
        <taxon>Magnoliopsida</taxon>
        <taxon>Ranunculales</taxon>
        <taxon>Ranunculaceae</taxon>
        <taxon>Thalictroideae</taxon>
        <taxon>Thalictrum</taxon>
    </lineage>
</organism>
<comment type="similarity">
    <text evidence="2">Belongs to the NPH3 family.</text>
</comment>
<evidence type="ECO:0000256" key="1">
    <source>
        <dbReference type="ARBA" id="ARBA00022786"/>
    </source>
</evidence>
<dbReference type="Proteomes" id="UP000554482">
    <property type="component" value="Unassembled WGS sequence"/>
</dbReference>
<keyword evidence="6" id="KW-1185">Reference proteome</keyword>
<protein>
    <submittedName>
        <fullName evidence="5">BTB/POZ domain-containing protein</fullName>
    </submittedName>
</protein>
<feature type="coiled-coil region" evidence="3">
    <location>
        <begin position="475"/>
        <end position="502"/>
    </location>
</feature>
<evidence type="ECO:0000313" key="6">
    <source>
        <dbReference type="Proteomes" id="UP000554482"/>
    </source>
</evidence>
<comment type="caution">
    <text evidence="5">The sequence shown here is derived from an EMBL/GenBank/DDBJ whole genome shotgun (WGS) entry which is preliminary data.</text>
</comment>
<proteinExistence type="inferred from homology"/>
<gene>
    <name evidence="5" type="ORF">FRX31_028151</name>
</gene>
<dbReference type="UniPathway" id="UPA00143"/>
<evidence type="ECO:0000313" key="5">
    <source>
        <dbReference type="EMBL" id="KAF5182260.1"/>
    </source>
</evidence>